<dbReference type="EMBL" id="JARQZJ010000002">
    <property type="protein sequence ID" value="KAK9870011.1"/>
    <property type="molecule type" value="Genomic_DNA"/>
</dbReference>
<comment type="caution">
    <text evidence="1">The sequence shown here is derived from an EMBL/GenBank/DDBJ whole genome shotgun (WGS) entry which is preliminary data.</text>
</comment>
<evidence type="ECO:0000313" key="1">
    <source>
        <dbReference type="EMBL" id="KAK9870011.1"/>
    </source>
</evidence>
<proteinExistence type="predicted"/>
<sequence>MFGKLKSGLEMAGKWLGLDRSRGVANLVSEAFGKINNRKGDYEESGNIFSGFLRMLGFDAKKIGAIAVNSIVFIAQLINKSLARSAPLLQNEEKSLPSGSPFDWLRDKADVKSQMTYMTNPQLPEDVVEYIKERSLDENTDCIQLLICKSSPIIWGMQRSLSSFNSTVKGLGALLHYLPTVAQFLNHSEVCEKQHPYCILDLS</sequence>
<protein>
    <submittedName>
        <fullName evidence="1">Uncharacterized protein</fullName>
    </submittedName>
</protein>
<reference evidence="1 2" key="1">
    <citation type="submission" date="2023-03" db="EMBL/GenBank/DDBJ databases">
        <title>Genome insight into feeding habits of ladybird beetles.</title>
        <authorList>
            <person name="Li H.-S."/>
            <person name="Huang Y.-H."/>
            <person name="Pang H."/>
        </authorList>
    </citation>
    <scope>NUCLEOTIDE SEQUENCE [LARGE SCALE GENOMIC DNA]</scope>
    <source>
        <strain evidence="1">SYSU_2023b</strain>
        <tissue evidence="1">Whole body</tissue>
    </source>
</reference>
<dbReference type="Proteomes" id="UP001431783">
    <property type="component" value="Unassembled WGS sequence"/>
</dbReference>
<name>A0AAW1THV2_9CUCU</name>
<keyword evidence="2" id="KW-1185">Reference proteome</keyword>
<dbReference type="AlphaFoldDB" id="A0AAW1THV2"/>
<organism evidence="1 2">
    <name type="scientific">Henosepilachna vigintioctopunctata</name>
    <dbReference type="NCBI Taxonomy" id="420089"/>
    <lineage>
        <taxon>Eukaryota</taxon>
        <taxon>Metazoa</taxon>
        <taxon>Ecdysozoa</taxon>
        <taxon>Arthropoda</taxon>
        <taxon>Hexapoda</taxon>
        <taxon>Insecta</taxon>
        <taxon>Pterygota</taxon>
        <taxon>Neoptera</taxon>
        <taxon>Endopterygota</taxon>
        <taxon>Coleoptera</taxon>
        <taxon>Polyphaga</taxon>
        <taxon>Cucujiformia</taxon>
        <taxon>Coccinelloidea</taxon>
        <taxon>Coccinellidae</taxon>
        <taxon>Epilachninae</taxon>
        <taxon>Epilachnini</taxon>
        <taxon>Henosepilachna</taxon>
    </lineage>
</organism>
<accession>A0AAW1THV2</accession>
<gene>
    <name evidence="1" type="ORF">WA026_006106</name>
</gene>
<evidence type="ECO:0000313" key="2">
    <source>
        <dbReference type="Proteomes" id="UP001431783"/>
    </source>
</evidence>